<dbReference type="NCBIfam" id="TIGR02532">
    <property type="entry name" value="IV_pilin_GFxxxE"/>
    <property type="match status" value="1"/>
</dbReference>
<keyword evidence="5" id="KW-0997">Cell inner membrane</keyword>
<dbReference type="Proteomes" id="UP000256763">
    <property type="component" value="Unassembled WGS sequence"/>
</dbReference>
<evidence type="ECO:0000256" key="10">
    <source>
        <dbReference type="ARBA" id="ARBA00030775"/>
    </source>
</evidence>
<protein>
    <recommendedName>
        <fullName evidence="2">Type II secretion system protein H</fullName>
    </recommendedName>
    <alternativeName>
        <fullName evidence="10">General secretion pathway protein H</fullName>
    </alternativeName>
</protein>
<keyword evidence="8 11" id="KW-0472">Membrane</keyword>
<proteinExistence type="inferred from homology"/>
<evidence type="ECO:0000256" key="7">
    <source>
        <dbReference type="ARBA" id="ARBA00022989"/>
    </source>
</evidence>
<keyword evidence="7 11" id="KW-1133">Transmembrane helix</keyword>
<sequence length="169" mass="18412">MAQTDWGRIGLFMKQFALMKKNRGFTLIELIVVMVVVVILATVAVPNFTRIIQENRMTADANELITLLNAARSEAVRLGGQVTANLTSEEEGWSGQILVQDEVYRQLVRNTAAVDLDGDHSIAFFADGSVPQDFSIVLSPSLCNGSIRSRVVSVAPTGRVSVTAQDCEQ</sequence>
<keyword evidence="14" id="KW-1185">Reference proteome</keyword>
<dbReference type="EMBL" id="NFZW01000006">
    <property type="protein sequence ID" value="RFA37920.1"/>
    <property type="molecule type" value="Genomic_DNA"/>
</dbReference>
<dbReference type="PROSITE" id="PS00409">
    <property type="entry name" value="PROKAR_NTER_METHYL"/>
    <property type="match status" value="1"/>
</dbReference>
<evidence type="ECO:0000256" key="6">
    <source>
        <dbReference type="ARBA" id="ARBA00022692"/>
    </source>
</evidence>
<evidence type="ECO:0000256" key="4">
    <source>
        <dbReference type="ARBA" id="ARBA00022481"/>
    </source>
</evidence>
<comment type="caution">
    <text evidence="13">The sequence shown here is derived from an EMBL/GenBank/DDBJ whole genome shotgun (WGS) entry which is preliminary data.</text>
</comment>
<evidence type="ECO:0000256" key="3">
    <source>
        <dbReference type="ARBA" id="ARBA00022475"/>
    </source>
</evidence>
<reference evidence="14" key="1">
    <citation type="submission" date="2017-05" db="EMBL/GenBank/DDBJ databases">
        <authorList>
            <person name="Sharma S."/>
            <person name="Sidhu C."/>
            <person name="Pinnaka A.K."/>
        </authorList>
    </citation>
    <scope>NUCLEOTIDE SEQUENCE [LARGE SCALE GENOMIC DNA]</scope>
    <source>
        <strain evidence="14">AK93</strain>
    </source>
</reference>
<dbReference type="AlphaFoldDB" id="A0A3E0WY34"/>
<evidence type="ECO:0000256" key="9">
    <source>
        <dbReference type="ARBA" id="ARBA00025772"/>
    </source>
</evidence>
<dbReference type="InterPro" id="IPR045584">
    <property type="entry name" value="Pilin-like"/>
</dbReference>
<dbReference type="GO" id="GO:0015627">
    <property type="term" value="C:type II protein secretion system complex"/>
    <property type="evidence" value="ECO:0007669"/>
    <property type="project" value="InterPro"/>
</dbReference>
<evidence type="ECO:0000256" key="2">
    <source>
        <dbReference type="ARBA" id="ARBA00021549"/>
    </source>
</evidence>
<evidence type="ECO:0000256" key="1">
    <source>
        <dbReference type="ARBA" id="ARBA00004377"/>
    </source>
</evidence>
<keyword evidence="6 11" id="KW-0812">Transmembrane</keyword>
<gene>
    <name evidence="13" type="ORF">CAL65_08365</name>
</gene>
<evidence type="ECO:0000313" key="13">
    <source>
        <dbReference type="EMBL" id="RFA37920.1"/>
    </source>
</evidence>
<evidence type="ECO:0000256" key="5">
    <source>
        <dbReference type="ARBA" id="ARBA00022519"/>
    </source>
</evidence>
<dbReference type="Gene3D" id="3.55.40.10">
    <property type="entry name" value="minor pseudopilin epsh domain"/>
    <property type="match status" value="1"/>
</dbReference>
<dbReference type="InterPro" id="IPR022346">
    <property type="entry name" value="T2SS_GspH"/>
</dbReference>
<name>A0A3E0WY34_9GAMM</name>
<dbReference type="InterPro" id="IPR012902">
    <property type="entry name" value="N_methyl_site"/>
</dbReference>
<accession>A0A3E0WY34</accession>
<keyword evidence="3" id="KW-1003">Cell membrane</keyword>
<evidence type="ECO:0000313" key="14">
    <source>
        <dbReference type="Proteomes" id="UP000256763"/>
    </source>
</evidence>
<organism evidence="13 14">
    <name type="scientific">Alkalilimnicola ehrlichii</name>
    <dbReference type="NCBI Taxonomy" id="351052"/>
    <lineage>
        <taxon>Bacteria</taxon>
        <taxon>Pseudomonadati</taxon>
        <taxon>Pseudomonadota</taxon>
        <taxon>Gammaproteobacteria</taxon>
        <taxon>Chromatiales</taxon>
        <taxon>Ectothiorhodospiraceae</taxon>
        <taxon>Alkalilimnicola</taxon>
    </lineage>
</organism>
<feature type="transmembrane region" description="Helical" evidence="11">
    <location>
        <begin position="24"/>
        <end position="45"/>
    </location>
</feature>
<keyword evidence="4" id="KW-0488">Methylation</keyword>
<dbReference type="Pfam" id="PF12019">
    <property type="entry name" value="GspH"/>
    <property type="match status" value="1"/>
</dbReference>
<evidence type="ECO:0000256" key="8">
    <source>
        <dbReference type="ARBA" id="ARBA00023136"/>
    </source>
</evidence>
<comment type="similarity">
    <text evidence="9">Belongs to the GSP H family.</text>
</comment>
<dbReference type="SUPFAM" id="SSF54523">
    <property type="entry name" value="Pili subunits"/>
    <property type="match status" value="1"/>
</dbReference>
<comment type="subcellular location">
    <subcellularLocation>
        <location evidence="1">Cell inner membrane</location>
        <topology evidence="1">Single-pass membrane protein</topology>
    </subcellularLocation>
</comment>
<evidence type="ECO:0000256" key="11">
    <source>
        <dbReference type="SAM" id="Phobius"/>
    </source>
</evidence>
<evidence type="ECO:0000259" key="12">
    <source>
        <dbReference type="Pfam" id="PF12019"/>
    </source>
</evidence>
<feature type="domain" description="General secretion pathway GspH" evidence="12">
    <location>
        <begin position="61"/>
        <end position="158"/>
    </location>
</feature>
<dbReference type="Pfam" id="PF07963">
    <property type="entry name" value="N_methyl"/>
    <property type="match status" value="1"/>
</dbReference>
<dbReference type="GO" id="GO:0005886">
    <property type="term" value="C:plasma membrane"/>
    <property type="evidence" value="ECO:0007669"/>
    <property type="project" value="UniProtKB-SubCell"/>
</dbReference>
<dbReference type="GO" id="GO:0015628">
    <property type="term" value="P:protein secretion by the type II secretion system"/>
    <property type="evidence" value="ECO:0007669"/>
    <property type="project" value="InterPro"/>
</dbReference>